<proteinExistence type="predicted"/>
<comment type="caution">
    <text evidence="5">The sequence shown here is derived from an EMBL/GenBank/DDBJ whole genome shotgun (WGS) entry which is preliminary data.</text>
</comment>
<evidence type="ECO:0000313" key="6">
    <source>
        <dbReference type="Proteomes" id="UP000036923"/>
    </source>
</evidence>
<dbReference type="RefSeq" id="WP_050753046.1">
    <property type="nucleotide sequence ID" value="NZ_LGTC01000001.1"/>
</dbReference>
<evidence type="ECO:0000256" key="2">
    <source>
        <dbReference type="ARBA" id="ARBA00023125"/>
    </source>
</evidence>
<dbReference type="InterPro" id="IPR046335">
    <property type="entry name" value="LacI/GalR-like_sensor"/>
</dbReference>
<accession>A0A0L6JHU4</accession>
<dbReference type="EMBL" id="LGTC01000001">
    <property type="protein sequence ID" value="KNY25421.1"/>
    <property type="molecule type" value="Genomic_DNA"/>
</dbReference>
<dbReference type="AlphaFoldDB" id="A0A0L6JHU4"/>
<keyword evidence="2" id="KW-0238">DNA-binding</keyword>
<dbReference type="SUPFAM" id="SSF53822">
    <property type="entry name" value="Periplasmic binding protein-like I"/>
    <property type="match status" value="1"/>
</dbReference>
<dbReference type="PANTHER" id="PTHR30146">
    <property type="entry name" value="LACI-RELATED TRANSCRIPTIONAL REPRESSOR"/>
    <property type="match status" value="1"/>
</dbReference>
<evidence type="ECO:0000313" key="5">
    <source>
        <dbReference type="EMBL" id="KNY25421.1"/>
    </source>
</evidence>
<dbReference type="STRING" id="398512.Bccel_0681"/>
<keyword evidence="6" id="KW-1185">Reference proteome</keyword>
<dbReference type="Gene3D" id="3.40.50.2300">
    <property type="match status" value="2"/>
</dbReference>
<evidence type="ECO:0000256" key="1">
    <source>
        <dbReference type="ARBA" id="ARBA00023015"/>
    </source>
</evidence>
<dbReference type="PANTHER" id="PTHR30146:SF24">
    <property type="entry name" value="XYLOSE OPERON REGULATORY PROTEIN"/>
    <property type="match status" value="1"/>
</dbReference>
<dbReference type="InterPro" id="IPR028082">
    <property type="entry name" value="Peripla_BP_I"/>
</dbReference>
<feature type="domain" description="Transcriptional regulator LacI/GalR-like sensor" evidence="4">
    <location>
        <begin position="118"/>
        <end position="268"/>
    </location>
</feature>
<dbReference type="CDD" id="cd06267">
    <property type="entry name" value="PBP1_LacI_sugar_binding-like"/>
    <property type="match status" value="1"/>
</dbReference>
<keyword evidence="3" id="KW-0804">Transcription</keyword>
<dbReference type="GO" id="GO:0003700">
    <property type="term" value="F:DNA-binding transcription factor activity"/>
    <property type="evidence" value="ECO:0007669"/>
    <property type="project" value="TreeGrafter"/>
</dbReference>
<dbReference type="GO" id="GO:0000976">
    <property type="term" value="F:transcription cis-regulatory region binding"/>
    <property type="evidence" value="ECO:0007669"/>
    <property type="project" value="TreeGrafter"/>
</dbReference>
<keyword evidence="1" id="KW-0805">Transcription regulation</keyword>
<protein>
    <recommendedName>
        <fullName evidence="4">Transcriptional regulator LacI/GalR-like sensor domain-containing protein</fullName>
    </recommendedName>
</protein>
<name>A0A0L6JHU4_9FIRM</name>
<evidence type="ECO:0000256" key="3">
    <source>
        <dbReference type="ARBA" id="ARBA00023163"/>
    </source>
</evidence>
<sequence>MHEKLRIGVITKYAEGLYHGKLLYGIHEYVKRQNSNLFVLNTFMINRFYSDIKKVESYYPLAINNIDGWIILTEGASDDYLNIIMKTGKPVVLIGIDKGQNNCTVIKSDNISGAQNAVEHLIHHGHRKIGFLGWMGLRDMKERLEGYKNILSKNGIPYDDNLVYSTESSLPREGKAAVQYWLNNGIDFTAVFAGCDALAGGVIEELKNSGLSVPQDIAVVGYDNNTFAKNCKPGITTINQDIFDLGFTAARALFEEINKESDRAEKFLQLLTLYLENPADAAVKLLLMIIWNLQRKILK</sequence>
<gene>
    <name evidence="5" type="ORF">Bccel_0681</name>
</gene>
<evidence type="ECO:0000259" key="4">
    <source>
        <dbReference type="Pfam" id="PF13377"/>
    </source>
</evidence>
<dbReference type="Proteomes" id="UP000036923">
    <property type="component" value="Unassembled WGS sequence"/>
</dbReference>
<organism evidence="5 6">
    <name type="scientific">Pseudobacteroides cellulosolvens ATCC 35603 = DSM 2933</name>
    <dbReference type="NCBI Taxonomy" id="398512"/>
    <lineage>
        <taxon>Bacteria</taxon>
        <taxon>Bacillati</taxon>
        <taxon>Bacillota</taxon>
        <taxon>Clostridia</taxon>
        <taxon>Eubacteriales</taxon>
        <taxon>Oscillospiraceae</taxon>
        <taxon>Pseudobacteroides</taxon>
    </lineage>
</organism>
<dbReference type="Pfam" id="PF13377">
    <property type="entry name" value="Peripla_BP_3"/>
    <property type="match status" value="1"/>
</dbReference>
<reference evidence="6" key="1">
    <citation type="submission" date="2015-07" db="EMBL/GenBank/DDBJ databases">
        <title>Near-Complete Genome Sequence of the Cellulolytic Bacterium Bacteroides (Pseudobacteroides) cellulosolvens ATCC 35603.</title>
        <authorList>
            <person name="Dassa B."/>
            <person name="Utturkar S.M."/>
            <person name="Klingeman D.M."/>
            <person name="Hurt R.A."/>
            <person name="Keller M."/>
            <person name="Xu J."/>
            <person name="Reddy Y.H.K."/>
            <person name="Borovok I."/>
            <person name="Grinberg I.R."/>
            <person name="Lamed R."/>
            <person name="Zhivin O."/>
            <person name="Bayer E.A."/>
            <person name="Brown S.D."/>
        </authorList>
    </citation>
    <scope>NUCLEOTIDE SEQUENCE [LARGE SCALE GENOMIC DNA]</scope>
    <source>
        <strain evidence="6">DSM 2933</strain>
    </source>
</reference>